<keyword evidence="5" id="KW-1185">Reference proteome</keyword>
<keyword evidence="2" id="KW-0732">Signal</keyword>
<evidence type="ECO:0000256" key="1">
    <source>
        <dbReference type="SAM" id="MobiDB-lite"/>
    </source>
</evidence>
<dbReference type="InterPro" id="IPR016140">
    <property type="entry name" value="Bifunc_inhib/LTP/seed_store"/>
</dbReference>
<dbReference type="AlphaFoldDB" id="A0A0E0ML08"/>
<feature type="region of interest" description="Disordered" evidence="1">
    <location>
        <begin position="148"/>
        <end position="167"/>
    </location>
</feature>
<name>A0A0E0ML08_ORYPU</name>
<feature type="signal peptide" evidence="2">
    <location>
        <begin position="1"/>
        <end position="27"/>
    </location>
</feature>
<evidence type="ECO:0000256" key="2">
    <source>
        <dbReference type="SAM" id="SignalP"/>
    </source>
</evidence>
<organism evidence="4">
    <name type="scientific">Oryza punctata</name>
    <name type="common">Red rice</name>
    <dbReference type="NCBI Taxonomy" id="4537"/>
    <lineage>
        <taxon>Eukaryota</taxon>
        <taxon>Viridiplantae</taxon>
        <taxon>Streptophyta</taxon>
        <taxon>Embryophyta</taxon>
        <taxon>Tracheophyta</taxon>
        <taxon>Spermatophyta</taxon>
        <taxon>Magnoliopsida</taxon>
        <taxon>Liliopsida</taxon>
        <taxon>Poales</taxon>
        <taxon>Poaceae</taxon>
        <taxon>BOP clade</taxon>
        <taxon>Oryzoideae</taxon>
        <taxon>Oryzeae</taxon>
        <taxon>Oryzinae</taxon>
        <taxon>Oryza</taxon>
    </lineage>
</organism>
<reference evidence="4" key="2">
    <citation type="submission" date="2018-05" db="EMBL/GenBank/DDBJ databases">
        <title>OpunRS2 (Oryza punctata Reference Sequence Version 2).</title>
        <authorList>
            <person name="Zhang J."/>
            <person name="Kudrna D."/>
            <person name="Lee S."/>
            <person name="Talag J."/>
            <person name="Welchert J."/>
            <person name="Wing R.A."/>
        </authorList>
    </citation>
    <scope>NUCLEOTIDE SEQUENCE [LARGE SCALE GENOMIC DNA]</scope>
</reference>
<reference evidence="4" key="1">
    <citation type="submission" date="2015-04" db="UniProtKB">
        <authorList>
            <consortium name="EnsemblPlants"/>
        </authorList>
    </citation>
    <scope>IDENTIFICATION</scope>
</reference>
<proteinExistence type="predicted"/>
<dbReference type="Proteomes" id="UP000026962">
    <property type="component" value="Chromosome 12"/>
</dbReference>
<dbReference type="Gramene" id="OPUNC12G06750.1">
    <property type="protein sequence ID" value="OPUNC12G06750.1"/>
    <property type="gene ID" value="OPUNC12G06750"/>
</dbReference>
<dbReference type="EnsemblPlants" id="OPUNC12G06750.1">
    <property type="protein sequence ID" value="OPUNC12G06750.1"/>
    <property type="gene ID" value="OPUNC12G06750"/>
</dbReference>
<sequence length="167" mass="18164">MVSCRVAAAGGLLLLLLLVAQQASAQAAQMVSASAAVQPSTKKKPPQQPKIRKCTEAQKQDILRECRGYVTMGFHITLPDLHSPCCDAARSVQNLDMDCIVDLLTSEETSRKRGRRGGEREWKVSGVAALANAVGAFWQQMRPGRQHQHLCDSGLSDNLSPDKLGKR</sequence>
<dbReference type="HOGENOM" id="CLU_1597143_0_0_1"/>
<feature type="chain" id="PRO_5002367761" description="Bifunctional inhibitor/plant lipid transfer protein/seed storage helical domain-containing protein" evidence="2">
    <location>
        <begin position="28"/>
        <end position="167"/>
    </location>
</feature>
<dbReference type="OMA" id="KHLNEMC"/>
<dbReference type="Pfam" id="PF14368">
    <property type="entry name" value="LTP_2"/>
    <property type="match status" value="1"/>
</dbReference>
<accession>A0A0E0ML08</accession>
<feature type="domain" description="Bifunctional inhibitor/plant lipid transfer protein/seed storage helical" evidence="3">
    <location>
        <begin position="39"/>
        <end position="107"/>
    </location>
</feature>
<evidence type="ECO:0000313" key="5">
    <source>
        <dbReference type="Proteomes" id="UP000026962"/>
    </source>
</evidence>
<evidence type="ECO:0000313" key="4">
    <source>
        <dbReference type="EnsemblPlants" id="OPUNC12G06750.1"/>
    </source>
</evidence>
<protein>
    <recommendedName>
        <fullName evidence="3">Bifunctional inhibitor/plant lipid transfer protein/seed storage helical domain-containing protein</fullName>
    </recommendedName>
</protein>
<evidence type="ECO:0000259" key="3">
    <source>
        <dbReference type="Pfam" id="PF14368"/>
    </source>
</evidence>
<dbReference type="eggNOG" id="ENOG502R4NS">
    <property type="taxonomic scope" value="Eukaryota"/>
</dbReference>